<evidence type="ECO:0000313" key="2">
    <source>
        <dbReference type="Proteomes" id="UP000598120"/>
    </source>
</evidence>
<reference evidence="1 2" key="1">
    <citation type="journal article" date="2014" name="Int. J. Syst. Evol. Microbiol.">
        <title>Complete genome sequence of Corynebacterium casei LMG S-19264T (=DSM 44701T), isolated from a smear-ripened cheese.</title>
        <authorList>
            <consortium name="US DOE Joint Genome Institute (JGI-PGF)"/>
            <person name="Walter F."/>
            <person name="Albersmeier A."/>
            <person name="Kalinowski J."/>
            <person name="Ruckert C."/>
        </authorList>
    </citation>
    <scope>NUCLEOTIDE SEQUENCE [LARGE SCALE GENOMIC DNA]</scope>
    <source>
        <strain evidence="1 2">CGMCC 1.15295</strain>
    </source>
</reference>
<organism evidence="1 2">
    <name type="scientific">Aquaticitalea lipolytica</name>
    <dbReference type="NCBI Taxonomy" id="1247562"/>
    <lineage>
        <taxon>Bacteria</taxon>
        <taxon>Pseudomonadati</taxon>
        <taxon>Bacteroidota</taxon>
        <taxon>Flavobacteriia</taxon>
        <taxon>Flavobacteriales</taxon>
        <taxon>Flavobacteriaceae</taxon>
        <taxon>Aquaticitalea</taxon>
    </lineage>
</organism>
<accession>A0A8J2TTB0</accession>
<protein>
    <submittedName>
        <fullName evidence="1">Uncharacterized protein</fullName>
    </submittedName>
</protein>
<gene>
    <name evidence="1" type="ORF">GCM10011531_27030</name>
</gene>
<dbReference type="SUPFAM" id="SSF51182">
    <property type="entry name" value="RmlC-like cupins"/>
    <property type="match status" value="1"/>
</dbReference>
<sequence length="254" mass="29188">MKNMNRKEFTKGLLATIISYALMDSLFATNAFINHINPLTKHWAIKLNEYCSDLKKQTITPKEWQSLIDELYKDIELNDLIKFIDFRKLQTGFQYPDLGVNTKPVFFPKLDGLPENTVFIKKIFGMKKDRAIIPHGHSNMASAHLVLNGEMHLRHYEKIRKEGDNLIIKPTIDKLAKIGDSSSISDEKDNVHWFVANTDTAFTFDVIMLDLKGKATDIHNIDIFEKQNLSDGTMRVPILDVNTALKKYGKETHH</sequence>
<dbReference type="AlphaFoldDB" id="A0A8J2TTB0"/>
<proteinExistence type="predicted"/>
<dbReference type="Proteomes" id="UP000598120">
    <property type="component" value="Unassembled WGS sequence"/>
</dbReference>
<comment type="caution">
    <text evidence="1">The sequence shown here is derived from an EMBL/GenBank/DDBJ whole genome shotgun (WGS) entry which is preliminary data.</text>
</comment>
<dbReference type="EMBL" id="BMIC01000009">
    <property type="protein sequence ID" value="GFZ93643.1"/>
    <property type="molecule type" value="Genomic_DNA"/>
</dbReference>
<evidence type="ECO:0000313" key="1">
    <source>
        <dbReference type="EMBL" id="GFZ93643.1"/>
    </source>
</evidence>
<keyword evidence="2" id="KW-1185">Reference proteome</keyword>
<name>A0A8J2TTB0_9FLAO</name>
<dbReference type="InterPro" id="IPR011051">
    <property type="entry name" value="RmlC_Cupin_sf"/>
</dbReference>